<keyword evidence="2" id="KW-1185">Reference proteome</keyword>
<accession>A0ACC2NVZ7</accession>
<evidence type="ECO:0000313" key="2">
    <source>
        <dbReference type="Proteomes" id="UP001239111"/>
    </source>
</evidence>
<organism evidence="1 2">
    <name type="scientific">Eretmocerus hayati</name>
    <dbReference type="NCBI Taxonomy" id="131215"/>
    <lineage>
        <taxon>Eukaryota</taxon>
        <taxon>Metazoa</taxon>
        <taxon>Ecdysozoa</taxon>
        <taxon>Arthropoda</taxon>
        <taxon>Hexapoda</taxon>
        <taxon>Insecta</taxon>
        <taxon>Pterygota</taxon>
        <taxon>Neoptera</taxon>
        <taxon>Endopterygota</taxon>
        <taxon>Hymenoptera</taxon>
        <taxon>Apocrita</taxon>
        <taxon>Proctotrupomorpha</taxon>
        <taxon>Chalcidoidea</taxon>
        <taxon>Aphelinidae</taxon>
        <taxon>Aphelininae</taxon>
        <taxon>Eretmocerus</taxon>
    </lineage>
</organism>
<gene>
    <name evidence="1" type="ORF">QAD02_004987</name>
</gene>
<sequence>MSQDESCQDRQNNELEVLKAIFGEELRDLRKNKNKKKWQPLDICLTLTPQRGMSGPAEVFAQVDLHVICGEKYPQEVPKIELQNGKGISYQKLATHLTELENLAIQLKGEVMIYELCQHVQKFLHDYNKPGYSSFYEEMVLKQQERIKSELEEKQMKEDKERQVLQDEILKRKEALKAEMRNRRESARLSIDTDPIMSQSIPSSPHERVRTYSRRRCTSTSESSESSLCEHRGTKLLHFDNNKGDRQVLRGKCLGHSTKGSIVYAGNDMITGELLAITEWTLKCEVSADYSNGETSNIQHSMKQIASIEQELNHLCRMHHPNLVQYLNMKYVQDHNIILIYILQEFVVGTTCSFFLSENIPADINMLRHLAIGILTALQYLHENNVVHKDLRDSSIHIDRTGLVKLSDYSLDKRLSDMHQTSNYAKVEHDFPTIQGRGGKKTDIYRFGVLILSLLRGSIISDKEIEVEASLQPDLRDFIAKCLLSNERSRWSAEQLLEHCFLKTPMDRGISPPKLNGNQEQNRVEPEQEPDADIPFLLPSLGGQSRIQNEFQVLKWLGKGAFGDVLKVRNKLDGGIYAIKRIELNPKNKQLNRKITREVKLLSRLNHENVVRYYNSWIESATLDDTTRHSKFTPSATPSIQLASLTNDRPPSVEDKLGHTNIEKLAPPMHDVEWNVSYESRASVVMSADSEEDNSDHSEDESDSDEEWAFIMRTKMDSSDSIEFERDGASQTSDSAQNSQDQNLERNKNETEENEKTVKEIQFMYIQMEFCEKSTLRTAIDNGLHEDEERIWRLFREIVEGLTHIHQQGMIHRDLKPVNIFLDSNDHVKIGDFGLATTNILSSLTQTLELEKESQMNEKGISYDMDDLGSLTGQVGTALYVAPELSAQAAKAIYNQKVDIYSLGIIFFEMCYKPLTTGMERVKVLLNLRSKEIILPSELVEMQMSSKVYILRWLLNHDPSQRPTSQELLASEYLPPPQLEEAELQEMVRHTLSNAQSKAYKYLVGCCFSQEVTPAEDITYDMSLPARGSTNSLLPKFRFFHEGVKAKVIEIFQRHGGVCVSTPLLMPKSGPLYSLTDTCVRLMTRTGSVVSLPHDLRAPFARYVAWNNISNIRRYSIERVYREKKVHGFHPRELYECAFDIVSSMSNNLMAEAELLSIAWEICNELPQLQERNFTVRINHTSLLQAVLMYCGIEPEKYQDIYTILNDTRDGKFSRFQLQTHLISLCLTDQAMETLFNLFETESSVAKIASVLKTIARRKGDAAALAKEGLREIEIAIANAEALGVKWPITVAPLLVHNIQQYSGIIYQITCEIKRRRRRGGQDVIAAGGRYDKMLSSFRQILERTGMASKEMKQYGVGISISLDKLVCAASESSEDLCHDDSFGIDVAVCCVDGLPRREKELADVLRELWSLGLRITSLDISNFEEILEYCRENHINHVVVLKSGEKGSLRIESWERDRFQERKISIQDVVEYFQRQTESVTPIALNRSESKLSANLADLSISSSTPVNVNINFVHTDKDKLSGSARRSYKNSMLAQMSSYLQRISPKVPIEVFAVFLDMTVVRTITNFMEIDEDDQDFQKSVQLVIEKHPRHKKYVKQICDEMWEARNDKSRPVLILYSLPDSRYVTLELLHLFKTIVNAKKNSSYSEGIPITSIQCLESSLCSEPALSSELIDDLLQAWPATSFFPNSTVQDVYLRALKSLAKQENIHKYLCVILCILSKLRVTENKEEELLCWLNKLLLETCDPEVVELAFYSRSDEKFMKAWHKLLDDRYFRTLPVDSDGAAKKICNVIFPSHANSLNQAPFQARELSLRVIKRGVHWLQDILDVCSNLTANEDYDSIQSILSSPVLRNLWPSLLLHFLHNLPDIKISTEHQSLQLNMSACKSLKFLLNSCHSIQSESNQPIFLHLYSHLMSQLHIIEWILDFSEKCPSLVLDQNLSFKRILKEIQDCCILTILKKSVDIHECDHTEIEGLLKNALDDINVFRSYRAMHKTLRAILLREKTIGQPANTGVNDYNEVEWLINTITPLQLRVEVIENIFSMLFLRYDVHFNSIIERTSEEESYETTLSEREKQSSAYESKESEGTKRHGYVNDENTVKNLLVRLKRCMAQVAIDFAKLRRKTENTSDFETIQKKIFSMDKVLSDAVWRLELLTSKDLVENHENIEENLSLCTDTATDQKLNFSFRLMTKAIFYQQRAESSSSDCDQKTKLETDVSSETSSTDVNSASNRRKKRKNSKNCSGTVVDSSSIINTNSKIIINLMLASNESLVYQCLWKADYSRAQQVIEMFNLKNTPLDAQVQFSQAMQNFRREVSKQMNSLDVVDSSKKNEMLQILENVRRAASGGYHNSRLANSLETFVASQESVLRSSGLTEDQVREQLCLCALDLALTLSAQNISSSNSSSLLEVAAKHSDRILKGPQYKRHLEHLERVSKLVNEVGLPASEALIDAKFPLQSRDRNEKIELWGLLADLLDEFRASQSFLPLEEDSEEARIKEGSGLAGQKSLLEMARLCGEHENAFLHKLIAHLQLLKTIAPSGENNGNGVESLLLCDPIDFYLGQQIFDLNVEPKNLEATANKLGVNLVHNILINCCPKLTCYNTLRNVPSDTWGCIVLNKQPNEAVDLENKIQDPNQCVADILLELLQTMKRLYPDCSRICNKDLADLSKENEIQSILAKSVALEYLDLSELSVGEHTLAFFLNLWNLLFLHALLNVWINDPPVNSLKSVISLSAISYRVGDLGRISLTTLRSKLLGNISWNSDFFLPSEDLNEVAWQDLDLIHDPRVIFAMMNEYYETPAVK</sequence>
<evidence type="ECO:0000313" key="1">
    <source>
        <dbReference type="EMBL" id="KAJ8673725.1"/>
    </source>
</evidence>
<dbReference type="Proteomes" id="UP001239111">
    <property type="component" value="Chromosome 3"/>
</dbReference>
<proteinExistence type="predicted"/>
<dbReference type="EMBL" id="CM056743">
    <property type="protein sequence ID" value="KAJ8673725.1"/>
    <property type="molecule type" value="Genomic_DNA"/>
</dbReference>
<name>A0ACC2NVZ7_9HYME</name>
<reference evidence="1" key="1">
    <citation type="submission" date="2023-04" db="EMBL/GenBank/DDBJ databases">
        <title>A chromosome-level genome assembly of the parasitoid wasp Eretmocerus hayati.</title>
        <authorList>
            <person name="Zhong Y."/>
            <person name="Liu S."/>
            <person name="Liu Y."/>
        </authorList>
    </citation>
    <scope>NUCLEOTIDE SEQUENCE</scope>
    <source>
        <strain evidence="1">ZJU_SS_LIU_2023</strain>
    </source>
</reference>
<protein>
    <submittedName>
        <fullName evidence="1">Uncharacterized protein</fullName>
    </submittedName>
</protein>
<comment type="caution">
    <text evidence="1">The sequence shown here is derived from an EMBL/GenBank/DDBJ whole genome shotgun (WGS) entry which is preliminary data.</text>
</comment>
<feature type="non-terminal residue" evidence="1">
    <location>
        <position position="2799"/>
    </location>
</feature>